<keyword evidence="1" id="KW-1133">Transmembrane helix</keyword>
<comment type="caution">
    <text evidence="2">The sequence shown here is derived from an EMBL/GenBank/DDBJ whole genome shotgun (WGS) entry which is preliminary data.</text>
</comment>
<sequence>MRLTIATIQAPRTINVRNLLLAATGDSAEAAYLDDEPAFSFAFLNQPNIRFPAVFLVAALCLVPVLLPAGSNVFFTQHFFLLEEEHRESARGIDAKRLTLGGLALQSP</sequence>
<evidence type="ECO:0000256" key="1">
    <source>
        <dbReference type="SAM" id="Phobius"/>
    </source>
</evidence>
<evidence type="ECO:0000313" key="2">
    <source>
        <dbReference type="EMBL" id="NMQ30320.1"/>
    </source>
</evidence>
<dbReference type="RefSeq" id="WP_169068713.1">
    <property type="nucleotide sequence ID" value="NZ_SPMY01000124.1"/>
</dbReference>
<dbReference type="Proteomes" id="UP000749010">
    <property type="component" value="Unassembled WGS sequence"/>
</dbReference>
<name>A0ABX1U3M7_9PROT</name>
<keyword evidence="1" id="KW-0812">Transmembrane</keyword>
<organism evidence="2 3">
    <name type="scientific">Candidatus Accumulibacter phosphatis</name>
    <dbReference type="NCBI Taxonomy" id="327160"/>
    <lineage>
        <taxon>Bacteria</taxon>
        <taxon>Pseudomonadati</taxon>
        <taxon>Pseudomonadota</taxon>
        <taxon>Betaproteobacteria</taxon>
        <taxon>Candidatus Accumulibacter</taxon>
    </lineage>
</organism>
<gene>
    <name evidence="2" type="ORF">E4Q23_22710</name>
</gene>
<keyword evidence="1" id="KW-0472">Membrane</keyword>
<evidence type="ECO:0000313" key="3">
    <source>
        <dbReference type="Proteomes" id="UP000749010"/>
    </source>
</evidence>
<keyword evidence="3" id="KW-1185">Reference proteome</keyword>
<feature type="transmembrane region" description="Helical" evidence="1">
    <location>
        <begin position="49"/>
        <end position="67"/>
    </location>
</feature>
<proteinExistence type="predicted"/>
<protein>
    <submittedName>
        <fullName evidence="2">Uncharacterized protein</fullName>
    </submittedName>
</protein>
<accession>A0ABX1U3M7</accession>
<dbReference type="EMBL" id="SPMY01000124">
    <property type="protein sequence ID" value="NMQ30320.1"/>
    <property type="molecule type" value="Genomic_DNA"/>
</dbReference>
<reference evidence="2 3" key="1">
    <citation type="submission" date="2019-03" db="EMBL/GenBank/DDBJ databases">
        <title>Metabolic reconstructions from genomes of highly enriched 'Candidatus Accumulibacter' and 'Candidatus Competibacter' bioreactor populations.</title>
        <authorList>
            <person name="Annavajhala M.K."/>
            <person name="Welles L."/>
            <person name="Abbas B."/>
            <person name="Sorokin D."/>
            <person name="Park H."/>
            <person name="Van Loosdrecht M."/>
            <person name="Chandran K."/>
        </authorList>
    </citation>
    <scope>NUCLEOTIDE SEQUENCE [LARGE SCALE GENOMIC DNA]</scope>
    <source>
        <strain evidence="2 3">SBR_S</strain>
    </source>
</reference>